<evidence type="ECO:0000313" key="9">
    <source>
        <dbReference type="Proteomes" id="UP000835052"/>
    </source>
</evidence>
<dbReference type="InterPro" id="IPR027640">
    <property type="entry name" value="Kinesin-like_fam"/>
</dbReference>
<evidence type="ECO:0000313" key="8">
    <source>
        <dbReference type="EMBL" id="CAD6198217.1"/>
    </source>
</evidence>
<comment type="subcellular location">
    <subcellularLocation>
        <location evidence="1">Cytoplasm</location>
        <location evidence="1">Cytoskeleton</location>
    </subcellularLocation>
</comment>
<accession>A0A8S1HQ53</accession>
<dbReference type="InterPro" id="IPR036961">
    <property type="entry name" value="Kinesin_motor_dom_sf"/>
</dbReference>
<comment type="caution">
    <text evidence="8">The sequence shown here is derived from an EMBL/GenBank/DDBJ whole genome shotgun (WGS) entry which is preliminary data.</text>
</comment>
<keyword evidence="9" id="KW-1185">Reference proteome</keyword>
<name>A0A8S1HQ53_9PELO</name>
<keyword evidence="4" id="KW-0206">Cytoskeleton</keyword>
<dbReference type="PROSITE" id="PS50067">
    <property type="entry name" value="KINESIN_MOTOR_2"/>
    <property type="match status" value="1"/>
</dbReference>
<evidence type="ECO:0000256" key="6">
    <source>
        <dbReference type="SAM" id="Coils"/>
    </source>
</evidence>
<feature type="binding site" evidence="5">
    <location>
        <begin position="296"/>
        <end position="303"/>
    </location>
    <ligand>
        <name>ATP</name>
        <dbReference type="ChEBI" id="CHEBI:30616"/>
    </ligand>
</feature>
<feature type="coiled-coil region" evidence="6">
    <location>
        <begin position="31"/>
        <end position="62"/>
    </location>
</feature>
<dbReference type="PANTHER" id="PTHR47972:SF28">
    <property type="entry name" value="KINESIN-LIKE PROTEIN KLP-3"/>
    <property type="match status" value="1"/>
</dbReference>
<dbReference type="Pfam" id="PF16796">
    <property type="entry name" value="Microtub_bd"/>
    <property type="match status" value="1"/>
</dbReference>
<dbReference type="GO" id="GO:0007018">
    <property type="term" value="P:microtubule-based movement"/>
    <property type="evidence" value="ECO:0007669"/>
    <property type="project" value="InterPro"/>
</dbReference>
<dbReference type="OrthoDB" id="3176171at2759"/>
<keyword evidence="2 5" id="KW-0547">Nucleotide-binding</keyword>
<dbReference type="SMART" id="SM00129">
    <property type="entry name" value="KISc"/>
    <property type="match status" value="1"/>
</dbReference>
<keyword evidence="6" id="KW-0175">Coiled coil</keyword>
<sequence length="327" mass="37656">MDGPVESDIFQQCKYIHEVELVNMRLQMRILETHLETKDRLIRNLEDIIDEQETRIANMEDFIQVLSLDFGVLSEENLRLKAAISQMQKTSRMNQLLETDEDYESDMTTGEERVPESSLPEKEVKSYPMIVQTMRDEVQMKKIQRCAEELKREKDELKQLALDTKEAFSVCMGEMKLMLESKTTDFFRVLLERYRAEMEKRKQLHNQLVELNGNIRVFYRIRPQLTEELSSKPAVVIDEMDNGVVHIGSGVGTRKTSASADKVLPTQFSQDQIFTEVSPIITSCIDGYNVCIFAYGHTGSGKTYTMEGPLESPGINQRAIMQLFRCG</sequence>
<keyword evidence="4" id="KW-0963">Cytoplasm</keyword>
<dbReference type="Gene3D" id="3.40.850.10">
    <property type="entry name" value="Kinesin motor domain"/>
    <property type="match status" value="1"/>
</dbReference>
<proteinExistence type="inferred from homology"/>
<dbReference type="GO" id="GO:0008017">
    <property type="term" value="F:microtubule binding"/>
    <property type="evidence" value="ECO:0007669"/>
    <property type="project" value="InterPro"/>
</dbReference>
<dbReference type="GO" id="GO:0003777">
    <property type="term" value="F:microtubule motor activity"/>
    <property type="evidence" value="ECO:0007669"/>
    <property type="project" value="InterPro"/>
</dbReference>
<evidence type="ECO:0000256" key="2">
    <source>
        <dbReference type="ARBA" id="ARBA00022741"/>
    </source>
</evidence>
<evidence type="ECO:0000256" key="5">
    <source>
        <dbReference type="PROSITE-ProRule" id="PRU00283"/>
    </source>
</evidence>
<dbReference type="InterPro" id="IPR031852">
    <property type="entry name" value="Vik1/Cik1_MT-bd"/>
</dbReference>
<dbReference type="AlphaFoldDB" id="A0A8S1HQ53"/>
<organism evidence="8 9">
    <name type="scientific">Caenorhabditis auriculariae</name>
    <dbReference type="NCBI Taxonomy" id="2777116"/>
    <lineage>
        <taxon>Eukaryota</taxon>
        <taxon>Metazoa</taxon>
        <taxon>Ecdysozoa</taxon>
        <taxon>Nematoda</taxon>
        <taxon>Chromadorea</taxon>
        <taxon>Rhabditida</taxon>
        <taxon>Rhabditina</taxon>
        <taxon>Rhabditomorpha</taxon>
        <taxon>Rhabditoidea</taxon>
        <taxon>Rhabditidae</taxon>
        <taxon>Peloderinae</taxon>
        <taxon>Caenorhabditis</taxon>
    </lineage>
</organism>
<dbReference type="EMBL" id="CAJGYM010000118">
    <property type="protein sequence ID" value="CAD6198217.1"/>
    <property type="molecule type" value="Genomic_DNA"/>
</dbReference>
<dbReference type="SUPFAM" id="SSF52540">
    <property type="entry name" value="P-loop containing nucleoside triphosphate hydrolases"/>
    <property type="match status" value="1"/>
</dbReference>
<gene>
    <name evidence="8" type="ORF">CAUJ_LOCUS14123</name>
</gene>
<keyword evidence="3 5" id="KW-0067">ATP-binding</keyword>
<dbReference type="PANTHER" id="PTHR47972">
    <property type="entry name" value="KINESIN-LIKE PROTEIN KLP-3"/>
    <property type="match status" value="1"/>
</dbReference>
<feature type="domain" description="Kinesin motor" evidence="7">
    <location>
        <begin position="214"/>
        <end position="327"/>
    </location>
</feature>
<feature type="coiled-coil region" evidence="6">
    <location>
        <begin position="140"/>
        <end position="167"/>
    </location>
</feature>
<dbReference type="InterPro" id="IPR027417">
    <property type="entry name" value="P-loop_NTPase"/>
</dbReference>
<keyword evidence="5" id="KW-0505">Motor protein</keyword>
<comment type="similarity">
    <text evidence="5">Belongs to the TRAFAC class myosin-kinesin ATPase superfamily. Kinesin family.</text>
</comment>
<protein>
    <recommendedName>
        <fullName evidence="7">Kinesin motor domain-containing protein</fullName>
    </recommendedName>
</protein>
<evidence type="ECO:0000259" key="7">
    <source>
        <dbReference type="PROSITE" id="PS50067"/>
    </source>
</evidence>
<evidence type="ECO:0000256" key="3">
    <source>
        <dbReference type="ARBA" id="ARBA00022840"/>
    </source>
</evidence>
<evidence type="ECO:0000256" key="4">
    <source>
        <dbReference type="ARBA" id="ARBA00023212"/>
    </source>
</evidence>
<dbReference type="GO" id="GO:0005524">
    <property type="term" value="F:ATP binding"/>
    <property type="evidence" value="ECO:0007669"/>
    <property type="project" value="UniProtKB-UniRule"/>
</dbReference>
<reference evidence="8" key="1">
    <citation type="submission" date="2020-10" db="EMBL/GenBank/DDBJ databases">
        <authorList>
            <person name="Kikuchi T."/>
        </authorList>
    </citation>
    <scope>NUCLEOTIDE SEQUENCE</scope>
    <source>
        <strain evidence="8">NKZ352</strain>
    </source>
</reference>
<dbReference type="GO" id="GO:0015630">
    <property type="term" value="C:microtubule cytoskeleton"/>
    <property type="evidence" value="ECO:0007669"/>
    <property type="project" value="TreeGrafter"/>
</dbReference>
<dbReference type="Proteomes" id="UP000835052">
    <property type="component" value="Unassembled WGS sequence"/>
</dbReference>
<evidence type="ECO:0000256" key="1">
    <source>
        <dbReference type="ARBA" id="ARBA00004245"/>
    </source>
</evidence>
<dbReference type="InterPro" id="IPR001752">
    <property type="entry name" value="Kinesin_motor_dom"/>
</dbReference>